<feature type="transmembrane region" description="Helical" evidence="6">
    <location>
        <begin position="381"/>
        <end position="403"/>
    </location>
</feature>
<evidence type="ECO:0000256" key="2">
    <source>
        <dbReference type="ARBA" id="ARBA00022475"/>
    </source>
</evidence>
<dbReference type="PANTHER" id="PTHR30619">
    <property type="entry name" value="DNA INTERNALIZATION/COMPETENCE PROTEIN COMEC/REC2"/>
    <property type="match status" value="1"/>
</dbReference>
<proteinExistence type="predicted"/>
<dbReference type="Gene3D" id="3.60.15.10">
    <property type="entry name" value="Ribonuclease Z/Hydroxyacylglutathione hydrolase-like"/>
    <property type="match status" value="1"/>
</dbReference>
<dbReference type="AlphaFoldDB" id="A0A4Q5KI87"/>
<dbReference type="CDD" id="cd07731">
    <property type="entry name" value="ComA-like_MBL-fold"/>
    <property type="match status" value="1"/>
</dbReference>
<keyword evidence="5 6" id="KW-0472">Membrane</keyword>
<dbReference type="EMBL" id="SEZJ01000009">
    <property type="protein sequence ID" value="RYU45888.1"/>
    <property type="molecule type" value="Genomic_DNA"/>
</dbReference>
<dbReference type="Pfam" id="PF13567">
    <property type="entry name" value="DUF4131"/>
    <property type="match status" value="1"/>
</dbReference>
<comment type="caution">
    <text evidence="8">The sequence shown here is derived from an EMBL/GenBank/DDBJ whole genome shotgun (WGS) entry which is preliminary data.</text>
</comment>
<keyword evidence="4 6" id="KW-1133">Transmembrane helix</keyword>
<dbReference type="PANTHER" id="PTHR30619:SF1">
    <property type="entry name" value="RECOMBINATION PROTEIN 2"/>
    <property type="match status" value="1"/>
</dbReference>
<dbReference type="InterPro" id="IPR025405">
    <property type="entry name" value="DUF4131"/>
</dbReference>
<sequence>MLLLRDIRVKLVVVILILLSSAYWPTNLPSLAFILCVFSYIIITLKFPQAKLLQGILLGLVITSSHITYYKSLNQLLYSQGHDITIKGEIQSLIAFNNRTSSILVQVRDINNHSMKFYDLPRLRLSIRDYQKQLSQESETILFKQGQLWEMSVKLRPPIGRHNEVGYKLEDYALAKGIHSYGKISNATLLEDKPSYRTQWFQKVYENTVNEAHQSLLLALTFGYKGEISASEWRVLRNSGLAHLMAISGLHIGFVFAIGWWLGKGVRLVFSQKSQRWLPIILGCLFAVFYAWLAGFSLPTIRALIACFIVSILLIYRLRWPKHQLLLWCLFLCLLINPFSSLSMSFWLSFSAVCVVFLSLHFYQIFIYAKDQPLFRKWQQVIFIQFALFILLAPIQGVFFSGVSYLSPFINLLSVPWVSFFTVPLSLVTVIMEQLDNEVAKIGWEWASLSISPVWWLAKHAEQSWVVLPNHINMLLYAVIFILSLKLLLPIRFFIQPIILLFIGSLFIKPEREWQVDFLDVGHGLSLLLSNQGHTVVYDTGGRWRTGSIAESVIEPILHHRGIRSIDGLILSHSDNDHAGGKNYLIDTFSPNWVRASEKGSNHQPCIKGEEWKVAGMHFTAIWPPRMVSRAYNPHSCVIKLSIDKWSFLLTGDIDAISEMLILNQNTFDDIDVFLVPHHGSNTSSTKRWVRVMEGKVGVVSAGRFTPWNLPNPEIKDRHLDNQVLWLDTAQLGQISLSSKGGKLSIEGYSLHNQNTWYRKLFGDNLNSE</sequence>
<evidence type="ECO:0000256" key="6">
    <source>
        <dbReference type="SAM" id="Phobius"/>
    </source>
</evidence>
<dbReference type="InterPro" id="IPR004797">
    <property type="entry name" value="Competence_ComEC/Rec2"/>
</dbReference>
<protein>
    <submittedName>
        <fullName evidence="8">DNA internalization-related competence protein ComEC/Rec2</fullName>
    </submittedName>
</protein>
<dbReference type="GO" id="GO:0005886">
    <property type="term" value="C:plasma membrane"/>
    <property type="evidence" value="ECO:0007669"/>
    <property type="project" value="UniProtKB-SubCell"/>
</dbReference>
<evidence type="ECO:0000313" key="9">
    <source>
        <dbReference type="Proteomes" id="UP000293465"/>
    </source>
</evidence>
<evidence type="ECO:0000259" key="7">
    <source>
        <dbReference type="SMART" id="SM00849"/>
    </source>
</evidence>
<feature type="transmembrane region" description="Helical" evidence="6">
    <location>
        <begin position="241"/>
        <end position="263"/>
    </location>
</feature>
<dbReference type="Pfam" id="PF03772">
    <property type="entry name" value="Competence"/>
    <property type="match status" value="1"/>
</dbReference>
<evidence type="ECO:0000256" key="5">
    <source>
        <dbReference type="ARBA" id="ARBA00023136"/>
    </source>
</evidence>
<dbReference type="Proteomes" id="UP000293465">
    <property type="component" value="Unassembled WGS sequence"/>
</dbReference>
<dbReference type="NCBIfam" id="TIGR00361">
    <property type="entry name" value="ComEC_Rec2"/>
    <property type="match status" value="1"/>
</dbReference>
<dbReference type="SMART" id="SM00849">
    <property type="entry name" value="Lactamase_B"/>
    <property type="match status" value="1"/>
</dbReference>
<dbReference type="InterPro" id="IPR035681">
    <property type="entry name" value="ComA-like_MBL"/>
</dbReference>
<keyword evidence="3 6" id="KW-0812">Transmembrane</keyword>
<comment type="subcellular location">
    <subcellularLocation>
        <location evidence="1">Cell membrane</location>
        <topology evidence="1">Multi-pass membrane protein</topology>
    </subcellularLocation>
</comment>
<reference evidence="8 9" key="1">
    <citation type="submission" date="2019-02" db="EMBL/GenBank/DDBJ databases">
        <title>Genome sequences of Aliivibrio finisterrensis strains from farmed Atlantic salmon.</title>
        <authorList>
            <person name="Bowman J.P."/>
        </authorList>
    </citation>
    <scope>NUCLEOTIDE SEQUENCE [LARGE SCALE GENOMIC DNA]</scope>
    <source>
        <strain evidence="8 9">A32</strain>
    </source>
</reference>
<feature type="domain" description="Metallo-beta-lactamase" evidence="7">
    <location>
        <begin position="523"/>
        <end position="704"/>
    </location>
</feature>
<evidence type="ECO:0000256" key="4">
    <source>
        <dbReference type="ARBA" id="ARBA00022989"/>
    </source>
</evidence>
<feature type="transmembrane region" description="Helical" evidence="6">
    <location>
        <begin position="299"/>
        <end position="318"/>
    </location>
</feature>
<dbReference type="OrthoDB" id="9761531at2"/>
<dbReference type="InterPro" id="IPR036866">
    <property type="entry name" value="RibonucZ/Hydroxyglut_hydro"/>
</dbReference>
<feature type="transmembrane region" description="Helical" evidence="6">
    <location>
        <begin position="478"/>
        <end position="503"/>
    </location>
</feature>
<dbReference type="InterPro" id="IPR001279">
    <property type="entry name" value="Metallo-B-lactamas"/>
</dbReference>
<gene>
    <name evidence="8" type="ORF">ERW49_11350</name>
</gene>
<name>A0A4Q5KI87_9GAMM</name>
<dbReference type="SUPFAM" id="SSF56281">
    <property type="entry name" value="Metallo-hydrolase/oxidoreductase"/>
    <property type="match status" value="1"/>
</dbReference>
<feature type="transmembrane region" description="Helical" evidence="6">
    <location>
        <begin position="409"/>
        <end position="430"/>
    </location>
</feature>
<evidence type="ECO:0000256" key="3">
    <source>
        <dbReference type="ARBA" id="ARBA00022692"/>
    </source>
</evidence>
<keyword evidence="2" id="KW-1003">Cell membrane</keyword>
<organism evidence="8 9">
    <name type="scientific">Aliivibrio finisterrensis</name>
    <dbReference type="NCBI Taxonomy" id="511998"/>
    <lineage>
        <taxon>Bacteria</taxon>
        <taxon>Pseudomonadati</taxon>
        <taxon>Pseudomonadota</taxon>
        <taxon>Gammaproteobacteria</taxon>
        <taxon>Vibrionales</taxon>
        <taxon>Vibrionaceae</taxon>
        <taxon>Aliivibrio</taxon>
    </lineage>
</organism>
<feature type="transmembrane region" description="Helical" evidence="6">
    <location>
        <begin position="325"/>
        <end position="340"/>
    </location>
</feature>
<dbReference type="Pfam" id="PF00753">
    <property type="entry name" value="Lactamase_B"/>
    <property type="match status" value="1"/>
</dbReference>
<feature type="transmembrane region" description="Helical" evidence="6">
    <location>
        <begin position="30"/>
        <end position="47"/>
    </location>
</feature>
<dbReference type="InterPro" id="IPR004477">
    <property type="entry name" value="ComEC_N"/>
</dbReference>
<dbReference type="GeneID" id="56275651"/>
<accession>A0A4Q5KI87</accession>
<feature type="transmembrane region" description="Helical" evidence="6">
    <location>
        <begin position="275"/>
        <end position="293"/>
    </location>
</feature>
<dbReference type="RefSeq" id="WP_130087521.1">
    <property type="nucleotide sequence ID" value="NZ_SEZJ01000009.1"/>
</dbReference>
<dbReference type="NCBIfam" id="TIGR00360">
    <property type="entry name" value="ComEC_N-term"/>
    <property type="match status" value="1"/>
</dbReference>
<evidence type="ECO:0000313" key="8">
    <source>
        <dbReference type="EMBL" id="RYU45888.1"/>
    </source>
</evidence>
<evidence type="ECO:0000256" key="1">
    <source>
        <dbReference type="ARBA" id="ARBA00004651"/>
    </source>
</evidence>
<feature type="transmembrane region" description="Helical" evidence="6">
    <location>
        <begin position="346"/>
        <end position="369"/>
    </location>
</feature>
<dbReference type="GO" id="GO:0030420">
    <property type="term" value="P:establishment of competence for transformation"/>
    <property type="evidence" value="ECO:0007669"/>
    <property type="project" value="InterPro"/>
</dbReference>
<dbReference type="InterPro" id="IPR052159">
    <property type="entry name" value="Competence_DNA_uptake"/>
</dbReference>